<dbReference type="InterPro" id="IPR050328">
    <property type="entry name" value="Dev_Immune_Receptor"/>
</dbReference>
<dbReference type="SUPFAM" id="SSF52058">
    <property type="entry name" value="L domain-like"/>
    <property type="match status" value="1"/>
</dbReference>
<evidence type="ECO:0000256" key="1">
    <source>
        <dbReference type="ARBA" id="ARBA00022614"/>
    </source>
</evidence>
<dbReference type="Gene3D" id="3.80.10.10">
    <property type="entry name" value="Ribonuclease Inhibitor"/>
    <property type="match status" value="2"/>
</dbReference>
<dbReference type="GO" id="GO:0031012">
    <property type="term" value="C:extracellular matrix"/>
    <property type="evidence" value="ECO:0007669"/>
    <property type="project" value="TreeGrafter"/>
</dbReference>
<sequence>QLFYTNSKYIDNQIIVNKNETSLSGGDLNQIKKGSDSNNKNVSLYPVLEYLYMNYNILHVLPSRYQICLPNLITLNLEANYIIEILENSFTALKSLKVLILDKMNSGMTKIERLAFNISTLTSLYMSKNKIVFDSADISTQLFEGCSNLKVLSIDNNQLDGLSEDMFEAMLNNTPALKYIYLSSTKMRFIPVKAFSQLKNLEKLYIYVNDITEIPPGA</sequence>
<feature type="non-terminal residue" evidence="4">
    <location>
        <position position="1"/>
    </location>
</feature>
<accession>A0A0B7BU93</accession>
<dbReference type="InterPro" id="IPR003591">
    <property type="entry name" value="Leu-rich_rpt_typical-subtyp"/>
</dbReference>
<gene>
    <name evidence="4" type="primary">ORF212524</name>
</gene>
<reference evidence="4" key="1">
    <citation type="submission" date="2014-12" db="EMBL/GenBank/DDBJ databases">
        <title>Insight into the proteome of Arion vulgaris.</title>
        <authorList>
            <person name="Aradska J."/>
            <person name="Bulat T."/>
            <person name="Smidak R."/>
            <person name="Sarate P."/>
            <person name="Gangsoo J."/>
            <person name="Sialana F."/>
            <person name="Bilban M."/>
            <person name="Lubec G."/>
        </authorList>
    </citation>
    <scope>NUCLEOTIDE SEQUENCE</scope>
    <source>
        <tissue evidence="4">Skin</tissue>
    </source>
</reference>
<dbReference type="EMBL" id="HACG01049693">
    <property type="protein sequence ID" value="CEK96558.1"/>
    <property type="molecule type" value="Transcribed_RNA"/>
</dbReference>
<dbReference type="InterPro" id="IPR026906">
    <property type="entry name" value="LRR_5"/>
</dbReference>
<protein>
    <submittedName>
        <fullName evidence="4">Uncharacterized protein</fullName>
    </submittedName>
</protein>
<feature type="non-terminal residue" evidence="4">
    <location>
        <position position="218"/>
    </location>
</feature>
<dbReference type="PANTHER" id="PTHR24373:SF370">
    <property type="entry name" value="FISH-LIPS, ISOFORM E"/>
    <property type="match status" value="1"/>
</dbReference>
<keyword evidence="2" id="KW-0732">Signal</keyword>
<evidence type="ECO:0000256" key="3">
    <source>
        <dbReference type="ARBA" id="ARBA00022737"/>
    </source>
</evidence>
<dbReference type="PANTHER" id="PTHR24373">
    <property type="entry name" value="SLIT RELATED LEUCINE-RICH REPEAT NEURONAL PROTEIN"/>
    <property type="match status" value="1"/>
</dbReference>
<proteinExistence type="predicted"/>
<dbReference type="InterPro" id="IPR032675">
    <property type="entry name" value="LRR_dom_sf"/>
</dbReference>
<evidence type="ECO:0000256" key="2">
    <source>
        <dbReference type="ARBA" id="ARBA00022729"/>
    </source>
</evidence>
<dbReference type="AlphaFoldDB" id="A0A0B7BU93"/>
<keyword evidence="3" id="KW-0677">Repeat</keyword>
<dbReference type="GO" id="GO:0005615">
    <property type="term" value="C:extracellular space"/>
    <property type="evidence" value="ECO:0007669"/>
    <property type="project" value="TreeGrafter"/>
</dbReference>
<organism evidence="4">
    <name type="scientific">Arion vulgaris</name>
    <dbReference type="NCBI Taxonomy" id="1028688"/>
    <lineage>
        <taxon>Eukaryota</taxon>
        <taxon>Metazoa</taxon>
        <taxon>Spiralia</taxon>
        <taxon>Lophotrochozoa</taxon>
        <taxon>Mollusca</taxon>
        <taxon>Gastropoda</taxon>
        <taxon>Heterobranchia</taxon>
        <taxon>Euthyneura</taxon>
        <taxon>Panpulmonata</taxon>
        <taxon>Eupulmonata</taxon>
        <taxon>Stylommatophora</taxon>
        <taxon>Helicina</taxon>
        <taxon>Arionoidea</taxon>
        <taxon>Arionidae</taxon>
        <taxon>Arion</taxon>
    </lineage>
</organism>
<dbReference type="Pfam" id="PF13306">
    <property type="entry name" value="LRR_5"/>
    <property type="match status" value="1"/>
</dbReference>
<dbReference type="SMART" id="SM00369">
    <property type="entry name" value="LRR_TYP"/>
    <property type="match status" value="4"/>
</dbReference>
<name>A0A0B7BU93_9EUPU</name>
<evidence type="ECO:0000313" key="4">
    <source>
        <dbReference type="EMBL" id="CEK96558.1"/>
    </source>
</evidence>
<keyword evidence="1" id="KW-0433">Leucine-rich repeat</keyword>